<gene>
    <name evidence="5" type="primary">flgI</name>
    <name evidence="6" type="ORF">K4G57_04260</name>
</gene>
<evidence type="ECO:0000313" key="6">
    <source>
        <dbReference type="EMBL" id="MBX7490680.1"/>
    </source>
</evidence>
<name>A0ABS7JMS4_9HELI</name>
<dbReference type="RefSeq" id="WP_221531823.1">
    <property type="nucleotide sequence ID" value="NZ_JAIGYP010000004.1"/>
</dbReference>
<keyword evidence="6" id="KW-0282">Flagellum</keyword>
<comment type="similarity">
    <text evidence="5">Belongs to the FlgI family.</text>
</comment>
<protein>
    <recommendedName>
        <fullName evidence="5">Flagellar P-ring protein</fullName>
    </recommendedName>
    <alternativeName>
        <fullName evidence="5">Basal body P-ring protein</fullName>
    </alternativeName>
</protein>
<comment type="subcellular location">
    <subcellularLocation>
        <location evidence="2 5">Bacterial flagellum basal body</location>
    </subcellularLocation>
</comment>
<evidence type="ECO:0000256" key="1">
    <source>
        <dbReference type="ARBA" id="ARBA00002591"/>
    </source>
</evidence>
<keyword evidence="4 5" id="KW-0975">Bacterial flagellum</keyword>
<dbReference type="HAMAP" id="MF_00416">
    <property type="entry name" value="FlgI"/>
    <property type="match status" value="1"/>
</dbReference>
<dbReference type="EMBL" id="JAIGYQ010000004">
    <property type="protein sequence ID" value="MBX7490680.1"/>
    <property type="molecule type" value="Genomic_DNA"/>
</dbReference>
<accession>A0ABS7JMS4</accession>
<comment type="subunit">
    <text evidence="5">The basal body constitutes a major portion of the flagellar organelle and consists of four rings (L,P,S, and M) mounted on a central rod.</text>
</comment>
<evidence type="ECO:0000313" key="7">
    <source>
        <dbReference type="Proteomes" id="UP000700059"/>
    </source>
</evidence>
<dbReference type="PRINTS" id="PR01010">
    <property type="entry name" value="FLGPRINGFLGI"/>
</dbReference>
<evidence type="ECO:0000256" key="2">
    <source>
        <dbReference type="ARBA" id="ARBA00004117"/>
    </source>
</evidence>
<feature type="chain" id="PRO_5044899526" description="Flagellar P-ring protein" evidence="5">
    <location>
        <begin position="20"/>
        <end position="365"/>
    </location>
</feature>
<keyword evidence="6" id="KW-0969">Cilium</keyword>
<dbReference type="NCBIfam" id="NF003676">
    <property type="entry name" value="PRK05303.1"/>
    <property type="match status" value="1"/>
</dbReference>
<reference evidence="6 7" key="1">
    <citation type="submission" date="2021-08" db="EMBL/GenBank/DDBJ databases">
        <title>Helicobacter spp. isolated from feces of Anatolian Ground Squirrel (Spermophilus xanthoprymnus) in Turkey.</title>
        <authorList>
            <person name="Aydin F."/>
            <person name="Abay S."/>
            <person name="Kayman T."/>
            <person name="Karakaya E."/>
            <person name="Saticioglu I.B."/>
        </authorList>
    </citation>
    <scope>NUCLEOTIDE SEQUENCE [LARGE SCALE GENOMIC DNA]</scope>
    <source>
        <strain evidence="6 7">Faydin-H70</strain>
    </source>
</reference>
<sequence precursor="true">MKITKLLMLCIAFALPAFSAKVSDLANIVGVRDNQLIGYGLVVGLNGTGDKTTSAFTMQSISNMLDSVNVKVDANDISSKNVAAVMVTAKLPAFARQGDKIDILVSSIGDAKSLEGGTLLLTPLSGLDGRIYAVAQGAVGIGGKSERGGSANHPLAGVLPNGATVEREVSYDLYNKINATLSLKESNFQNAIRIQRSINAAFAPQAQNAENTQGQTTQTPPAPIATAIDPRTIKLQRPQDMSMVEFLARVQEIDIDAVKEDKIIINERTGTIIAGMSVEVSPIVVTHNNITIKVSNEAITDPEAVNMGSGATFSAAEAMVSAQNNPTISSVTRALQRMGATPKDMIAILETMKKAGAFNADLEII</sequence>
<keyword evidence="6" id="KW-0966">Cell projection</keyword>
<comment type="caution">
    <text evidence="6">The sequence shown here is derived from an EMBL/GenBank/DDBJ whole genome shotgun (WGS) entry which is preliminary data.</text>
</comment>
<keyword evidence="7" id="KW-1185">Reference proteome</keyword>
<dbReference type="Proteomes" id="UP000700059">
    <property type="component" value="Unassembled WGS sequence"/>
</dbReference>
<organism evidence="6 7">
    <name type="scientific">Helicobacter turcicus</name>
    <dbReference type="NCBI Taxonomy" id="2867412"/>
    <lineage>
        <taxon>Bacteria</taxon>
        <taxon>Pseudomonadati</taxon>
        <taxon>Campylobacterota</taxon>
        <taxon>Epsilonproteobacteria</taxon>
        <taxon>Campylobacterales</taxon>
        <taxon>Helicobacteraceae</taxon>
        <taxon>Helicobacter</taxon>
    </lineage>
</organism>
<dbReference type="PANTHER" id="PTHR30381">
    <property type="entry name" value="FLAGELLAR P-RING PERIPLASMIC PROTEIN FLGI"/>
    <property type="match status" value="1"/>
</dbReference>
<keyword evidence="3 5" id="KW-0732">Signal</keyword>
<proteinExistence type="inferred from homology"/>
<evidence type="ECO:0000256" key="5">
    <source>
        <dbReference type="HAMAP-Rule" id="MF_00416"/>
    </source>
</evidence>
<comment type="function">
    <text evidence="1 5">Assembles around the rod to form the L-ring and probably protects the motor/basal body from shearing forces during rotation.</text>
</comment>
<dbReference type="Pfam" id="PF02119">
    <property type="entry name" value="FlgI"/>
    <property type="match status" value="1"/>
</dbReference>
<feature type="signal peptide" evidence="5">
    <location>
        <begin position="1"/>
        <end position="19"/>
    </location>
</feature>
<evidence type="ECO:0000256" key="3">
    <source>
        <dbReference type="ARBA" id="ARBA00022729"/>
    </source>
</evidence>
<dbReference type="InterPro" id="IPR001782">
    <property type="entry name" value="Flag_FlgI"/>
</dbReference>
<dbReference type="PANTHER" id="PTHR30381:SF0">
    <property type="entry name" value="FLAGELLAR P-RING PROTEIN"/>
    <property type="match status" value="1"/>
</dbReference>
<evidence type="ECO:0000256" key="4">
    <source>
        <dbReference type="ARBA" id="ARBA00023143"/>
    </source>
</evidence>